<name>A0AAV4S859_CAEEX</name>
<gene>
    <name evidence="2" type="ORF">CEXT_385661</name>
</gene>
<accession>A0AAV4S859</accession>
<feature type="compositionally biased region" description="Basic residues" evidence="1">
    <location>
        <begin position="20"/>
        <end position="30"/>
    </location>
</feature>
<keyword evidence="3" id="KW-1185">Reference proteome</keyword>
<evidence type="ECO:0000313" key="3">
    <source>
        <dbReference type="Proteomes" id="UP001054945"/>
    </source>
</evidence>
<reference evidence="2 3" key="1">
    <citation type="submission" date="2021-06" db="EMBL/GenBank/DDBJ databases">
        <title>Caerostris extrusa draft genome.</title>
        <authorList>
            <person name="Kono N."/>
            <person name="Arakawa K."/>
        </authorList>
    </citation>
    <scope>NUCLEOTIDE SEQUENCE [LARGE SCALE GENOMIC DNA]</scope>
</reference>
<dbReference type="Proteomes" id="UP001054945">
    <property type="component" value="Unassembled WGS sequence"/>
</dbReference>
<sequence length="68" mass="7869">MPKQEDNGIFQTTPFTPPPRAKKRGEQKHGNKNKFLVCKSDLVEKEVRIKIFVVPPPIHFAPQFLTRL</sequence>
<dbReference type="AlphaFoldDB" id="A0AAV4S859"/>
<dbReference type="EMBL" id="BPLR01008916">
    <property type="protein sequence ID" value="GIY28173.1"/>
    <property type="molecule type" value="Genomic_DNA"/>
</dbReference>
<feature type="region of interest" description="Disordered" evidence="1">
    <location>
        <begin position="1"/>
        <end position="30"/>
    </location>
</feature>
<proteinExistence type="predicted"/>
<comment type="caution">
    <text evidence="2">The sequence shown here is derived from an EMBL/GenBank/DDBJ whole genome shotgun (WGS) entry which is preliminary data.</text>
</comment>
<organism evidence="2 3">
    <name type="scientific">Caerostris extrusa</name>
    <name type="common">Bark spider</name>
    <name type="synonym">Caerostris bankana</name>
    <dbReference type="NCBI Taxonomy" id="172846"/>
    <lineage>
        <taxon>Eukaryota</taxon>
        <taxon>Metazoa</taxon>
        <taxon>Ecdysozoa</taxon>
        <taxon>Arthropoda</taxon>
        <taxon>Chelicerata</taxon>
        <taxon>Arachnida</taxon>
        <taxon>Araneae</taxon>
        <taxon>Araneomorphae</taxon>
        <taxon>Entelegynae</taxon>
        <taxon>Araneoidea</taxon>
        <taxon>Araneidae</taxon>
        <taxon>Caerostris</taxon>
    </lineage>
</organism>
<protein>
    <submittedName>
        <fullName evidence="2">Uncharacterized protein</fullName>
    </submittedName>
</protein>
<evidence type="ECO:0000313" key="2">
    <source>
        <dbReference type="EMBL" id="GIY28173.1"/>
    </source>
</evidence>
<evidence type="ECO:0000256" key="1">
    <source>
        <dbReference type="SAM" id="MobiDB-lite"/>
    </source>
</evidence>